<comment type="caution">
    <text evidence="2">The sequence shown here is derived from an EMBL/GenBank/DDBJ whole genome shotgun (WGS) entry which is preliminary data.</text>
</comment>
<dbReference type="AlphaFoldDB" id="A0AA38FVY1"/>
<protein>
    <submittedName>
        <fullName evidence="2">Uncharacterized protein</fullName>
    </submittedName>
</protein>
<keyword evidence="3" id="KW-1185">Reference proteome</keyword>
<name>A0AA38FVY1_TAXCH</name>
<organism evidence="2 3">
    <name type="scientific">Taxus chinensis</name>
    <name type="common">Chinese yew</name>
    <name type="synonym">Taxus wallichiana var. chinensis</name>
    <dbReference type="NCBI Taxonomy" id="29808"/>
    <lineage>
        <taxon>Eukaryota</taxon>
        <taxon>Viridiplantae</taxon>
        <taxon>Streptophyta</taxon>
        <taxon>Embryophyta</taxon>
        <taxon>Tracheophyta</taxon>
        <taxon>Spermatophyta</taxon>
        <taxon>Pinopsida</taxon>
        <taxon>Pinidae</taxon>
        <taxon>Conifers II</taxon>
        <taxon>Cupressales</taxon>
        <taxon>Taxaceae</taxon>
        <taxon>Taxus</taxon>
    </lineage>
</organism>
<feature type="non-terminal residue" evidence="2">
    <location>
        <position position="1"/>
    </location>
</feature>
<evidence type="ECO:0000256" key="1">
    <source>
        <dbReference type="SAM" id="MobiDB-lite"/>
    </source>
</evidence>
<accession>A0AA38FVY1</accession>
<evidence type="ECO:0000313" key="2">
    <source>
        <dbReference type="EMBL" id="KAH9309763.1"/>
    </source>
</evidence>
<feature type="non-terminal residue" evidence="2">
    <location>
        <position position="49"/>
    </location>
</feature>
<proteinExistence type="predicted"/>
<dbReference type="Proteomes" id="UP000824469">
    <property type="component" value="Unassembled WGS sequence"/>
</dbReference>
<gene>
    <name evidence="2" type="ORF">KI387_037674</name>
</gene>
<feature type="region of interest" description="Disordered" evidence="1">
    <location>
        <begin position="26"/>
        <end position="49"/>
    </location>
</feature>
<reference evidence="2 3" key="1">
    <citation type="journal article" date="2021" name="Nat. Plants">
        <title>The Taxus genome provides insights into paclitaxel biosynthesis.</title>
        <authorList>
            <person name="Xiong X."/>
            <person name="Gou J."/>
            <person name="Liao Q."/>
            <person name="Li Y."/>
            <person name="Zhou Q."/>
            <person name="Bi G."/>
            <person name="Li C."/>
            <person name="Du R."/>
            <person name="Wang X."/>
            <person name="Sun T."/>
            <person name="Guo L."/>
            <person name="Liang H."/>
            <person name="Lu P."/>
            <person name="Wu Y."/>
            <person name="Zhang Z."/>
            <person name="Ro D.K."/>
            <person name="Shang Y."/>
            <person name="Huang S."/>
            <person name="Yan J."/>
        </authorList>
    </citation>
    <scope>NUCLEOTIDE SEQUENCE [LARGE SCALE GENOMIC DNA]</scope>
    <source>
        <strain evidence="2">Ta-2019</strain>
    </source>
</reference>
<sequence>SGSYCFKTDKERPVWPSTTFHWKNQRNTSSSMRSTDWLSTETPSLQTLL</sequence>
<evidence type="ECO:0000313" key="3">
    <source>
        <dbReference type="Proteomes" id="UP000824469"/>
    </source>
</evidence>
<dbReference type="EMBL" id="JAHRHJ020000007">
    <property type="protein sequence ID" value="KAH9309763.1"/>
    <property type="molecule type" value="Genomic_DNA"/>
</dbReference>